<reference evidence="8 9" key="1">
    <citation type="submission" date="2024-02" db="EMBL/GenBank/DDBJ databases">
        <title>Bacterial strain from lacustrine sediment.</title>
        <authorList>
            <person name="Petit C."/>
            <person name="Fadhlaoui K."/>
        </authorList>
    </citation>
    <scope>NUCLEOTIDE SEQUENCE [LARGE SCALE GENOMIC DNA]</scope>
    <source>
        <strain evidence="8 9">IPX-CK</strain>
    </source>
</reference>
<evidence type="ECO:0000313" key="8">
    <source>
        <dbReference type="EMBL" id="XAH73635.1"/>
    </source>
</evidence>
<dbReference type="InterPro" id="IPR006059">
    <property type="entry name" value="SBP"/>
</dbReference>
<evidence type="ECO:0000256" key="3">
    <source>
        <dbReference type="ARBA" id="ARBA00023136"/>
    </source>
</evidence>
<dbReference type="PANTHER" id="PTHR43649:SF33">
    <property type="entry name" value="POLYGALACTURONAN_RHAMNOGALACTURONAN-BINDING PROTEIN YTCQ"/>
    <property type="match status" value="1"/>
</dbReference>
<evidence type="ECO:0000256" key="6">
    <source>
        <dbReference type="SAM" id="MobiDB-lite"/>
    </source>
</evidence>
<dbReference type="InterPro" id="IPR050490">
    <property type="entry name" value="Bact_solute-bd_prot1"/>
</dbReference>
<feature type="signal peptide" evidence="7">
    <location>
        <begin position="1"/>
        <end position="20"/>
    </location>
</feature>
<proteinExistence type="predicted"/>
<keyword evidence="4" id="KW-0564">Palmitate</keyword>
<evidence type="ECO:0000256" key="4">
    <source>
        <dbReference type="ARBA" id="ARBA00023139"/>
    </source>
</evidence>
<sequence length="484" mass="52280">MKLKKVLALSMAAVLTLSMAACGSGSGESAAVNTNEEVTEEAPAETTEETGEDAAAEDTASAGELSYTNIVLGESYKDITTTIKWLTHRTDLIDSGMIDSYIAKFNETYPDITVEVEGVTNYADDALLRLTAGNWGDIIMIPAVDKNLLSEYFVPYGSLDDVSEVVRFADQWMYDNTVYGIASTGNAQGIVYNKAVFEQAGITAIPKTPEEFIAALQAVKDNTDAIPLYTNYAAGWTMGAWDAYINGSATGSSKYMNQELIHTQDPFQNYGDDTHAYAVYKILYDATANGLIEDDYTTTDWEGCKGMINNGEIGCMVLGSWAYSQMVDAGEHGDDIGYMSFPITVGGKQYASAGPDYNYGINVNASDDNKAAAMVFVKWMTEESGFAYNEGGVPISMDGEYPALYSAFDGIEFIADEPAVAGEEDILNELNAESELNINSGGDSKIQAIIEHAANGDMTFDEIMAQWNEAWTSAQETVGVEVTN</sequence>
<keyword evidence="5" id="KW-0449">Lipoprotein</keyword>
<dbReference type="EMBL" id="CP146256">
    <property type="protein sequence ID" value="XAH73635.1"/>
    <property type="molecule type" value="Genomic_DNA"/>
</dbReference>
<keyword evidence="2 7" id="KW-0732">Signal</keyword>
<keyword evidence="3" id="KW-0472">Membrane</keyword>
<feature type="compositionally biased region" description="Acidic residues" evidence="6">
    <location>
        <begin position="37"/>
        <end position="56"/>
    </location>
</feature>
<keyword evidence="1" id="KW-1003">Cell membrane</keyword>
<keyword evidence="9" id="KW-1185">Reference proteome</keyword>
<gene>
    <name evidence="8" type="ORF">V6984_19370</name>
</gene>
<evidence type="ECO:0000256" key="5">
    <source>
        <dbReference type="ARBA" id="ARBA00023288"/>
    </source>
</evidence>
<dbReference type="PROSITE" id="PS51257">
    <property type="entry name" value="PROKAR_LIPOPROTEIN"/>
    <property type="match status" value="1"/>
</dbReference>
<evidence type="ECO:0000256" key="1">
    <source>
        <dbReference type="ARBA" id="ARBA00022475"/>
    </source>
</evidence>
<dbReference type="SUPFAM" id="SSF53850">
    <property type="entry name" value="Periplasmic binding protein-like II"/>
    <property type="match status" value="1"/>
</dbReference>
<accession>A0ABZ3EVT7</accession>
<evidence type="ECO:0000313" key="9">
    <source>
        <dbReference type="Proteomes" id="UP001451571"/>
    </source>
</evidence>
<dbReference type="Proteomes" id="UP001451571">
    <property type="component" value="Chromosome"/>
</dbReference>
<feature type="region of interest" description="Disordered" evidence="6">
    <location>
        <begin position="26"/>
        <end position="60"/>
    </location>
</feature>
<dbReference type="PANTHER" id="PTHR43649">
    <property type="entry name" value="ARABINOSE-BINDING PROTEIN-RELATED"/>
    <property type="match status" value="1"/>
</dbReference>
<evidence type="ECO:0000256" key="2">
    <source>
        <dbReference type="ARBA" id="ARBA00022729"/>
    </source>
</evidence>
<evidence type="ECO:0000256" key="7">
    <source>
        <dbReference type="SAM" id="SignalP"/>
    </source>
</evidence>
<protein>
    <submittedName>
        <fullName evidence="8">ABC transporter substrate-binding protein</fullName>
    </submittedName>
</protein>
<dbReference type="Gene3D" id="3.40.190.10">
    <property type="entry name" value="Periplasmic binding protein-like II"/>
    <property type="match status" value="2"/>
</dbReference>
<dbReference type="RefSeq" id="WP_342757239.1">
    <property type="nucleotide sequence ID" value="NZ_CP146256.1"/>
</dbReference>
<feature type="compositionally biased region" description="Low complexity" evidence="6">
    <location>
        <begin position="26"/>
        <end position="36"/>
    </location>
</feature>
<dbReference type="Pfam" id="PF01547">
    <property type="entry name" value="SBP_bac_1"/>
    <property type="match status" value="1"/>
</dbReference>
<feature type="chain" id="PRO_5046646162" evidence="7">
    <location>
        <begin position="21"/>
        <end position="484"/>
    </location>
</feature>
<organism evidence="8 9">
    <name type="scientific">Kineothrix sedimenti</name>
    <dbReference type="NCBI Taxonomy" id="3123317"/>
    <lineage>
        <taxon>Bacteria</taxon>
        <taxon>Bacillati</taxon>
        <taxon>Bacillota</taxon>
        <taxon>Clostridia</taxon>
        <taxon>Lachnospirales</taxon>
        <taxon>Lachnospiraceae</taxon>
        <taxon>Kineothrix</taxon>
    </lineage>
</organism>
<name>A0ABZ3EVT7_9FIRM</name>